<comment type="caution">
    <text evidence="1">The sequence shown here is derived from an EMBL/GenBank/DDBJ whole genome shotgun (WGS) entry which is preliminary data.</text>
</comment>
<name>A0A7C5ELE6_9BACT</name>
<dbReference type="AlphaFoldDB" id="A0A7C5ELE6"/>
<sequence>MFRGPLLAVDVGGGTQDLFLWEPGQRVENAVKLVLPAPTVVVARRLRRLTASRKPAFLTGRLMGGGALTGAVRQHLNQGLPIYAHPQAALTLNDNLDRIRQCGVVITDVPPPGADSLVLGDVDLEALRHLLAACEVPFPRHFAVAVQDHGFSPDASNREFRFRKWQEVLEQGGKLGDLAYFEPPACFTRMRAVAEALPGALIMDTCSAGMRGALLDPEAAKHREAGLTVVNVGNAHTFAALVKGDRLFGIYEHHTGLLTPAKLADHLDRFQKGRLKHEEVFADQGHGCAIHPDYHRLTPFRFTVITGPQRKLARDWPGVFAAPLGDMMLTGCFGLADAWLEKNQLPRPWEADC</sequence>
<keyword evidence="1" id="KW-0670">Pyruvate</keyword>
<dbReference type="EMBL" id="DTKJ01000022">
    <property type="protein sequence ID" value="HGZ11276.1"/>
    <property type="molecule type" value="Genomic_DNA"/>
</dbReference>
<gene>
    <name evidence="1" type="ORF">ENW48_03540</name>
</gene>
<protein>
    <submittedName>
        <fullName evidence="1">Pyruvate formate lyase-activating protein</fullName>
    </submittedName>
</protein>
<dbReference type="InterPro" id="IPR014846">
    <property type="entry name" value="DUF1786_pyruvate_format-lyase"/>
</dbReference>
<accession>A0A7C5ELE6</accession>
<reference evidence="1" key="1">
    <citation type="journal article" date="2020" name="mSystems">
        <title>Genome- and Community-Level Interaction Insights into Carbon Utilization and Element Cycling Functions of Hydrothermarchaeota in Hydrothermal Sediment.</title>
        <authorList>
            <person name="Zhou Z."/>
            <person name="Liu Y."/>
            <person name="Xu W."/>
            <person name="Pan J."/>
            <person name="Luo Z.H."/>
            <person name="Li M."/>
        </authorList>
    </citation>
    <scope>NUCLEOTIDE SEQUENCE [LARGE SCALE GENOMIC DNA]</scope>
    <source>
        <strain evidence="1">SpSt-853</strain>
    </source>
</reference>
<keyword evidence="1" id="KW-0456">Lyase</keyword>
<dbReference type="PIRSF" id="PIRSF029129">
    <property type="entry name" value="DUF1786_pyruvate_format-lyase"/>
    <property type="match status" value="1"/>
</dbReference>
<dbReference type="Pfam" id="PF08735">
    <property type="entry name" value="DUF1786"/>
    <property type="match status" value="1"/>
</dbReference>
<dbReference type="GO" id="GO:0016829">
    <property type="term" value="F:lyase activity"/>
    <property type="evidence" value="ECO:0007669"/>
    <property type="project" value="UniProtKB-KW"/>
</dbReference>
<proteinExistence type="predicted"/>
<evidence type="ECO:0000313" key="1">
    <source>
        <dbReference type="EMBL" id="HGZ11276.1"/>
    </source>
</evidence>
<organism evidence="1">
    <name type="scientific">Desulfobacca acetoxidans</name>
    <dbReference type="NCBI Taxonomy" id="60893"/>
    <lineage>
        <taxon>Bacteria</taxon>
        <taxon>Pseudomonadati</taxon>
        <taxon>Thermodesulfobacteriota</taxon>
        <taxon>Desulfobaccia</taxon>
        <taxon>Desulfobaccales</taxon>
        <taxon>Desulfobaccaceae</taxon>
        <taxon>Desulfobacca</taxon>
    </lineage>
</organism>